<accession>A0A6A6DSF2</accession>
<dbReference type="GO" id="GO:0016020">
    <property type="term" value="C:membrane"/>
    <property type="evidence" value="ECO:0007669"/>
    <property type="project" value="UniProtKB-SubCell"/>
</dbReference>
<evidence type="ECO:0000256" key="1">
    <source>
        <dbReference type="ARBA" id="ARBA00004141"/>
    </source>
</evidence>
<evidence type="ECO:0000313" key="6">
    <source>
        <dbReference type="EMBL" id="KAF2180880.1"/>
    </source>
</evidence>
<evidence type="ECO:0000313" key="7">
    <source>
        <dbReference type="Proteomes" id="UP000800200"/>
    </source>
</evidence>
<organism evidence="6 7">
    <name type="scientific">Zopfia rhizophila CBS 207.26</name>
    <dbReference type="NCBI Taxonomy" id="1314779"/>
    <lineage>
        <taxon>Eukaryota</taxon>
        <taxon>Fungi</taxon>
        <taxon>Dikarya</taxon>
        <taxon>Ascomycota</taxon>
        <taxon>Pezizomycotina</taxon>
        <taxon>Dothideomycetes</taxon>
        <taxon>Dothideomycetes incertae sedis</taxon>
        <taxon>Zopfiaceae</taxon>
        <taxon>Zopfia</taxon>
    </lineage>
</organism>
<keyword evidence="4 5" id="KW-0472">Membrane</keyword>
<keyword evidence="7" id="KW-1185">Reference proteome</keyword>
<dbReference type="PANTHER" id="PTHR11785:SF382">
    <property type="entry name" value="LOW-AFFINITY METHIONINE PERMEASE"/>
    <property type="match status" value="1"/>
</dbReference>
<keyword evidence="3 5" id="KW-1133">Transmembrane helix</keyword>
<evidence type="ECO:0000256" key="5">
    <source>
        <dbReference type="SAM" id="Phobius"/>
    </source>
</evidence>
<evidence type="ECO:0000256" key="4">
    <source>
        <dbReference type="ARBA" id="ARBA00023136"/>
    </source>
</evidence>
<evidence type="ECO:0000256" key="2">
    <source>
        <dbReference type="ARBA" id="ARBA00022692"/>
    </source>
</evidence>
<keyword evidence="2 5" id="KW-0812">Transmembrane</keyword>
<dbReference type="Pfam" id="PF13520">
    <property type="entry name" value="AA_permease_2"/>
    <property type="match status" value="1"/>
</dbReference>
<feature type="transmembrane region" description="Helical" evidence="5">
    <location>
        <begin position="132"/>
        <end position="153"/>
    </location>
</feature>
<comment type="subcellular location">
    <subcellularLocation>
        <location evidence="1">Membrane</location>
        <topology evidence="1">Multi-pass membrane protein</topology>
    </subcellularLocation>
</comment>
<dbReference type="InterPro" id="IPR002293">
    <property type="entry name" value="AA/rel_permease1"/>
</dbReference>
<evidence type="ECO:0000256" key="3">
    <source>
        <dbReference type="ARBA" id="ARBA00022989"/>
    </source>
</evidence>
<dbReference type="Proteomes" id="UP000800200">
    <property type="component" value="Unassembled WGS sequence"/>
</dbReference>
<dbReference type="PANTHER" id="PTHR11785">
    <property type="entry name" value="AMINO ACID TRANSPORTER"/>
    <property type="match status" value="1"/>
</dbReference>
<feature type="transmembrane region" description="Helical" evidence="5">
    <location>
        <begin position="257"/>
        <end position="276"/>
    </location>
</feature>
<dbReference type="EMBL" id="ML994655">
    <property type="protein sequence ID" value="KAF2180880.1"/>
    <property type="molecule type" value="Genomic_DNA"/>
</dbReference>
<proteinExistence type="predicted"/>
<protein>
    <recommendedName>
        <fullName evidence="8">Amino acid permease/ SLC12A domain-containing protein</fullName>
    </recommendedName>
</protein>
<feature type="transmembrane region" description="Helical" evidence="5">
    <location>
        <begin position="225"/>
        <end position="245"/>
    </location>
</feature>
<name>A0A6A6DSF2_9PEZI</name>
<dbReference type="Gene3D" id="1.20.1740.10">
    <property type="entry name" value="Amino acid/polyamine transporter I"/>
    <property type="match status" value="1"/>
</dbReference>
<evidence type="ECO:0008006" key="8">
    <source>
        <dbReference type="Google" id="ProtNLM"/>
    </source>
</evidence>
<sequence>MVIILGFSVKGRQNFNKDGAIPTGVNFSPGVTFANAAKAVSSYSSTFLYVLYTYSGFEQPFYVLSEVARPRKNFAKAVLSAIGLLIVLFVLVNIAYLCVIPLEAITNSEYPDADIATLFFEKVFGNDAAKHLMQAMITFSIFGNLIVLTFTAARVKQEIAEEGILPKSLFFASGKSTPTAKLFARWAKKREAKKPPRESPTPFWNASAADVGMVETQEPLEQSPMAALGLHWFSSIFLVAITAKLKPDDSYSFLVSLYAYVIISVMGFFTSLGLLYSKYIRKDFVSQYPVWGGPTAAIIYCFLSPSSSTSSSSAIPWYVVPTIGLSTVLWGVIWWLGLHLVMRQRGQKLEVTRRAFCEMSDENDEWILKYEIIDHVWKAKSDAGSVSTADGKADVSLQT</sequence>
<feature type="transmembrane region" description="Helical" evidence="5">
    <location>
        <begin position="78"/>
        <end position="102"/>
    </location>
</feature>
<dbReference type="InterPro" id="IPR050598">
    <property type="entry name" value="AminoAcid_Transporter"/>
</dbReference>
<dbReference type="OrthoDB" id="5982228at2759"/>
<gene>
    <name evidence="6" type="ORF">K469DRAFT_692433</name>
</gene>
<dbReference type="AlphaFoldDB" id="A0A6A6DSF2"/>
<feature type="transmembrane region" description="Helical" evidence="5">
    <location>
        <begin position="317"/>
        <end position="338"/>
    </location>
</feature>
<dbReference type="GO" id="GO:0015179">
    <property type="term" value="F:L-amino acid transmembrane transporter activity"/>
    <property type="evidence" value="ECO:0007669"/>
    <property type="project" value="TreeGrafter"/>
</dbReference>
<reference evidence="6" key="1">
    <citation type="journal article" date="2020" name="Stud. Mycol.">
        <title>101 Dothideomycetes genomes: a test case for predicting lifestyles and emergence of pathogens.</title>
        <authorList>
            <person name="Haridas S."/>
            <person name="Albert R."/>
            <person name="Binder M."/>
            <person name="Bloem J."/>
            <person name="Labutti K."/>
            <person name="Salamov A."/>
            <person name="Andreopoulos B."/>
            <person name="Baker S."/>
            <person name="Barry K."/>
            <person name="Bills G."/>
            <person name="Bluhm B."/>
            <person name="Cannon C."/>
            <person name="Castanera R."/>
            <person name="Culley D."/>
            <person name="Daum C."/>
            <person name="Ezra D."/>
            <person name="Gonzalez J."/>
            <person name="Henrissat B."/>
            <person name="Kuo A."/>
            <person name="Liang C."/>
            <person name="Lipzen A."/>
            <person name="Lutzoni F."/>
            <person name="Magnuson J."/>
            <person name="Mondo S."/>
            <person name="Nolan M."/>
            <person name="Ohm R."/>
            <person name="Pangilinan J."/>
            <person name="Park H.-J."/>
            <person name="Ramirez L."/>
            <person name="Alfaro M."/>
            <person name="Sun H."/>
            <person name="Tritt A."/>
            <person name="Yoshinaga Y."/>
            <person name="Zwiers L.-H."/>
            <person name="Turgeon B."/>
            <person name="Goodwin S."/>
            <person name="Spatafora J."/>
            <person name="Crous P."/>
            <person name="Grigoriev I."/>
        </authorList>
    </citation>
    <scope>NUCLEOTIDE SEQUENCE</scope>
    <source>
        <strain evidence="6">CBS 207.26</strain>
    </source>
</reference>
<feature type="transmembrane region" description="Helical" evidence="5">
    <location>
        <begin position="288"/>
        <end position="305"/>
    </location>
</feature>